<name>A0A1E5VDB3_9POAL</name>
<sequence>LETLNKIVFFIAFFDWAGNAIGTLSFLWATVVLLGGFCSQLSRKDFWFATVMVFTEGSRCVTRSIDQENFALTFHDSSVSLFVLLESRRAVIYLISAPVGQT</sequence>
<evidence type="ECO:0000313" key="2">
    <source>
        <dbReference type="Proteomes" id="UP000095767"/>
    </source>
</evidence>
<dbReference type="STRING" id="888268.A0A1E5VDB3"/>
<keyword evidence="2" id="KW-1185">Reference proteome</keyword>
<feature type="non-terminal residue" evidence="1">
    <location>
        <position position="1"/>
    </location>
</feature>
<proteinExistence type="predicted"/>
<dbReference type="PANTHER" id="PTHR33115">
    <property type="entry name" value="ARM REPEAT SUPERFAMILY PROTEIN"/>
    <property type="match status" value="1"/>
</dbReference>
<dbReference type="PANTHER" id="PTHR33115:SF43">
    <property type="entry name" value="BLE2 PROTEIN"/>
    <property type="match status" value="1"/>
</dbReference>
<comment type="caution">
    <text evidence="1">The sequence shown here is derived from an EMBL/GenBank/DDBJ whole genome shotgun (WGS) entry which is preliminary data.</text>
</comment>
<organism evidence="1 2">
    <name type="scientific">Dichanthelium oligosanthes</name>
    <dbReference type="NCBI Taxonomy" id="888268"/>
    <lineage>
        <taxon>Eukaryota</taxon>
        <taxon>Viridiplantae</taxon>
        <taxon>Streptophyta</taxon>
        <taxon>Embryophyta</taxon>
        <taxon>Tracheophyta</taxon>
        <taxon>Spermatophyta</taxon>
        <taxon>Magnoliopsida</taxon>
        <taxon>Liliopsida</taxon>
        <taxon>Poales</taxon>
        <taxon>Poaceae</taxon>
        <taxon>PACMAD clade</taxon>
        <taxon>Panicoideae</taxon>
        <taxon>Panicodae</taxon>
        <taxon>Paniceae</taxon>
        <taxon>Dichantheliinae</taxon>
        <taxon>Dichanthelium</taxon>
    </lineage>
</organism>
<dbReference type="EMBL" id="LWDX02043529">
    <property type="protein sequence ID" value="OEL23101.1"/>
    <property type="molecule type" value="Genomic_DNA"/>
</dbReference>
<dbReference type="OrthoDB" id="688512at2759"/>
<protein>
    <submittedName>
        <fullName evidence="1">Uncharacterized protein</fullName>
    </submittedName>
</protein>
<gene>
    <name evidence="1" type="ORF">BAE44_0015880</name>
</gene>
<dbReference type="Proteomes" id="UP000095767">
    <property type="component" value="Unassembled WGS sequence"/>
</dbReference>
<dbReference type="AlphaFoldDB" id="A0A1E5VDB3"/>
<accession>A0A1E5VDB3</accession>
<reference evidence="1 2" key="1">
    <citation type="submission" date="2016-09" db="EMBL/GenBank/DDBJ databases">
        <title>The draft genome of Dichanthelium oligosanthes: A C3 panicoid grass species.</title>
        <authorList>
            <person name="Studer A.J."/>
            <person name="Schnable J.C."/>
            <person name="Brutnell T.P."/>
        </authorList>
    </citation>
    <scope>NUCLEOTIDE SEQUENCE [LARGE SCALE GENOMIC DNA]</scope>
    <source>
        <strain evidence="2">cv. Kellogg 1175</strain>
        <tissue evidence="1">Leaf</tissue>
    </source>
</reference>
<evidence type="ECO:0000313" key="1">
    <source>
        <dbReference type="EMBL" id="OEL23101.1"/>
    </source>
</evidence>